<accession>A0A6A6A0S1</accession>
<keyword evidence="1" id="KW-1133">Transmembrane helix</keyword>
<dbReference type="Proteomes" id="UP000799771">
    <property type="component" value="Unassembled WGS sequence"/>
</dbReference>
<protein>
    <submittedName>
        <fullName evidence="2">Uncharacterized protein</fullName>
    </submittedName>
</protein>
<proteinExistence type="predicted"/>
<dbReference type="RefSeq" id="XP_033519802.1">
    <property type="nucleotide sequence ID" value="XM_033661917.1"/>
</dbReference>
<keyword evidence="1" id="KW-0812">Transmembrane</keyword>
<dbReference type="OrthoDB" id="3694057at2759"/>
<evidence type="ECO:0000313" key="2">
    <source>
        <dbReference type="EMBL" id="KAF2125410.1"/>
    </source>
</evidence>
<evidence type="ECO:0000313" key="3">
    <source>
        <dbReference type="Proteomes" id="UP000799771"/>
    </source>
</evidence>
<keyword evidence="3" id="KW-1185">Reference proteome</keyword>
<name>A0A6A6A0S1_9PLEO</name>
<evidence type="ECO:0000256" key="1">
    <source>
        <dbReference type="SAM" id="Phobius"/>
    </source>
</evidence>
<reference evidence="2" key="1">
    <citation type="journal article" date="2020" name="Stud. Mycol.">
        <title>101 Dothideomycetes genomes: a test case for predicting lifestyles and emergence of pathogens.</title>
        <authorList>
            <person name="Haridas S."/>
            <person name="Albert R."/>
            <person name="Binder M."/>
            <person name="Bloem J."/>
            <person name="Labutti K."/>
            <person name="Salamov A."/>
            <person name="Andreopoulos B."/>
            <person name="Baker S."/>
            <person name="Barry K."/>
            <person name="Bills G."/>
            <person name="Bluhm B."/>
            <person name="Cannon C."/>
            <person name="Castanera R."/>
            <person name="Culley D."/>
            <person name="Daum C."/>
            <person name="Ezra D."/>
            <person name="Gonzalez J."/>
            <person name="Henrissat B."/>
            <person name="Kuo A."/>
            <person name="Liang C."/>
            <person name="Lipzen A."/>
            <person name="Lutzoni F."/>
            <person name="Magnuson J."/>
            <person name="Mondo S."/>
            <person name="Nolan M."/>
            <person name="Ohm R."/>
            <person name="Pangilinan J."/>
            <person name="Park H.-J."/>
            <person name="Ramirez L."/>
            <person name="Alfaro M."/>
            <person name="Sun H."/>
            <person name="Tritt A."/>
            <person name="Yoshinaga Y."/>
            <person name="Zwiers L.-H."/>
            <person name="Turgeon B."/>
            <person name="Goodwin S."/>
            <person name="Spatafora J."/>
            <person name="Crous P."/>
            <person name="Grigoriev I."/>
        </authorList>
    </citation>
    <scope>NUCLEOTIDE SEQUENCE</scope>
    <source>
        <strain evidence="2">CBS 119687</strain>
    </source>
</reference>
<gene>
    <name evidence="2" type="ORF">P153DRAFT_112638</name>
</gene>
<sequence>MPATRPHTHSQTPTPTHIHTAIIASTVLSIISLLTLIIVLLERRKKAQTTPKAPRSETTSTSLVGQIRTGMRGACRNNDGRIGDLEVGVIREPAPVYSRECVGGERRVAVCVEDVGGEGWRESEAGEKAPPGYEERVEEGVVERETMWRRIWKAMRGPARW</sequence>
<organism evidence="2 3">
    <name type="scientific">Dothidotthia symphoricarpi CBS 119687</name>
    <dbReference type="NCBI Taxonomy" id="1392245"/>
    <lineage>
        <taxon>Eukaryota</taxon>
        <taxon>Fungi</taxon>
        <taxon>Dikarya</taxon>
        <taxon>Ascomycota</taxon>
        <taxon>Pezizomycotina</taxon>
        <taxon>Dothideomycetes</taxon>
        <taxon>Pleosporomycetidae</taxon>
        <taxon>Pleosporales</taxon>
        <taxon>Dothidotthiaceae</taxon>
        <taxon>Dothidotthia</taxon>
    </lineage>
</organism>
<dbReference type="GeneID" id="54402349"/>
<feature type="transmembrane region" description="Helical" evidence="1">
    <location>
        <begin position="20"/>
        <end position="41"/>
    </location>
</feature>
<dbReference type="EMBL" id="ML977516">
    <property type="protein sequence ID" value="KAF2125410.1"/>
    <property type="molecule type" value="Genomic_DNA"/>
</dbReference>
<dbReference type="AlphaFoldDB" id="A0A6A6A0S1"/>
<keyword evidence="1" id="KW-0472">Membrane</keyword>